<evidence type="ECO:0000313" key="2">
    <source>
        <dbReference type="Proteomes" id="UP000663722"/>
    </source>
</evidence>
<name>A0A975GTA9_9BACT</name>
<protein>
    <submittedName>
        <fullName evidence="1">Uncharacterized protein</fullName>
    </submittedName>
</protein>
<dbReference type="AlphaFoldDB" id="A0A975GTA9"/>
<proteinExistence type="predicted"/>
<keyword evidence="2" id="KW-1185">Reference proteome</keyword>
<sequence>MSEEIEISDSGVSAEIRELSRRNSPPEEEIPNFYTLLIIDKPCFCQAFLYNSNRYYYIFFEK</sequence>
<organism evidence="1 2">
    <name type="scientific">Desulfonema magnum</name>
    <dbReference type="NCBI Taxonomy" id="45655"/>
    <lineage>
        <taxon>Bacteria</taxon>
        <taxon>Pseudomonadati</taxon>
        <taxon>Thermodesulfobacteriota</taxon>
        <taxon>Desulfobacteria</taxon>
        <taxon>Desulfobacterales</taxon>
        <taxon>Desulfococcaceae</taxon>
        <taxon>Desulfonema</taxon>
    </lineage>
</organism>
<dbReference type="Proteomes" id="UP000663722">
    <property type="component" value="Chromosome"/>
</dbReference>
<dbReference type="EMBL" id="CP061800">
    <property type="protein sequence ID" value="QTA92879.1"/>
    <property type="molecule type" value="Genomic_DNA"/>
</dbReference>
<accession>A0A975GTA9</accession>
<dbReference type="KEGG" id="dmm:dnm_089720"/>
<gene>
    <name evidence="1" type="ORF">dnm_089720</name>
</gene>
<evidence type="ECO:0000313" key="1">
    <source>
        <dbReference type="EMBL" id="QTA92879.1"/>
    </source>
</evidence>
<reference evidence="1" key="1">
    <citation type="journal article" date="2021" name="Microb. Physiol.">
        <title>Proteogenomic Insights into the Physiology of Marine, Sulfate-Reducing, Filamentous Desulfonema limicola and Desulfonema magnum.</title>
        <authorList>
            <person name="Schnaars V."/>
            <person name="Wohlbrand L."/>
            <person name="Scheve S."/>
            <person name="Hinrichs C."/>
            <person name="Reinhardt R."/>
            <person name="Rabus R."/>
        </authorList>
    </citation>
    <scope>NUCLEOTIDE SEQUENCE</scope>
    <source>
        <strain evidence="1">4be13</strain>
    </source>
</reference>